<gene>
    <name evidence="2" type="ORF">DRI96_03870</name>
</gene>
<accession>A0A662DEB5</accession>
<organism evidence="2 3">
    <name type="scientific">Aerophobetes bacterium</name>
    <dbReference type="NCBI Taxonomy" id="2030807"/>
    <lineage>
        <taxon>Bacteria</taxon>
        <taxon>Candidatus Aerophobota</taxon>
    </lineage>
</organism>
<dbReference type="PANTHER" id="PTHR44119">
    <property type="entry name" value="MAGNESIUM-CHELATASE SUBUNIT CHLH, CHLOROPLASTIC"/>
    <property type="match status" value="1"/>
</dbReference>
<sequence>MKIKIGAILAPYGVSRGLLVKTYSQAIENLRRHGLEIEAKFENLWSSEQTQAEISEELIKWFEKEADFILLLFPPEYEELFKKLVDFKKRVTVPIIPLSPQCVAIGNINPRDLKTIWEYQKHGGVENIQNLLLYSLKLAGRKFKEPLPPKEQPQWGIYHPKSKHPFESLEDYLNWYQPKEDHTIGILFPRTYWIEGSLEIMDKLIDELETKGMNVVAVFNDKFGDHSDDEAIERFFMLNGKPVVDLLLLRAYFFLKTVRQRSSSDLNPRETDILNKLNVPTMLMIHGLQTEEEWRSNPDGLSIPSQIIQITLPEFDGIAEPIIIGVTKEEIDPVTGAKVQIPVPLSEQISYVADRVKRWCRLRKKSNSEKKVALILLNSPCKSGVEASVGAGFGLDTLESTVRILKRLKQEGYRVDWVPKDGKELINRIMEKKAISEFRWTPLSEIIEKGGAAGFVDLDLYRKWLNELPEDAREKVFKSWGNPFDSKGIKDLGGLEKLSLALYNGKITIPGLINGNIFIGIQPKRGCAGARCDGSVCKILHDPEVPPPHQYIAFYKWIEHEFGADIIVHVGTHGTLELLPGKRVALSNSCYSQFLVGSLPHLYIYVVSNPMEGVIAKRRSYATLVDHLHPVMSDSGLYGGLDELDDLLEEYKRAENSKDYARMKALEEIIAERAKSCAFSKRPEEFTEFGEFVKYLHNQMTMLEETMIRDGLHILGKVPEGEQLVDMLVSVLRFDQGKVPSIRRAILEMIGLSYDEVLDKPDGFNYKLGKANRKILNLSIEVAKNIIRALLQTERPSKEEIVAIAKKEIASVFKTESFAGGEESEENLVKTIKFGLDLLPKIKKTAHEIDNLIRGFNGEFIPPGASGALTRGKVEILPTGRNFYSVDPWKIPTPAAWRVGVNLAHKFFHKYIHEHGDYPETIGFVLRFFDIFRA</sequence>
<evidence type="ECO:0000313" key="3">
    <source>
        <dbReference type="Proteomes" id="UP000267654"/>
    </source>
</evidence>
<evidence type="ECO:0000259" key="1">
    <source>
        <dbReference type="Pfam" id="PF02514"/>
    </source>
</evidence>
<evidence type="ECO:0000313" key="2">
    <source>
        <dbReference type="EMBL" id="RLE12867.1"/>
    </source>
</evidence>
<dbReference type="InterPro" id="IPR003672">
    <property type="entry name" value="CobN/Mg_chltase"/>
</dbReference>
<dbReference type="Pfam" id="PF02514">
    <property type="entry name" value="CobN-Mg_chel"/>
    <property type="match status" value="1"/>
</dbReference>
<dbReference type="CDD" id="cd10150">
    <property type="entry name" value="CobN_like"/>
    <property type="match status" value="1"/>
</dbReference>
<reference evidence="2 3" key="1">
    <citation type="submission" date="2018-06" db="EMBL/GenBank/DDBJ databases">
        <title>Extensive metabolic versatility and redundancy in microbially diverse, dynamic hydrothermal sediments.</title>
        <authorList>
            <person name="Dombrowski N."/>
            <person name="Teske A."/>
            <person name="Baker B.J."/>
        </authorList>
    </citation>
    <scope>NUCLEOTIDE SEQUENCE [LARGE SCALE GENOMIC DNA]</scope>
    <source>
        <strain evidence="2">B19_G9</strain>
    </source>
</reference>
<feature type="non-terminal residue" evidence="2">
    <location>
        <position position="934"/>
    </location>
</feature>
<dbReference type="AlphaFoldDB" id="A0A662DEB5"/>
<name>A0A662DEB5_UNCAE</name>
<feature type="domain" description="CobN/magnesium chelatase" evidence="1">
    <location>
        <begin position="117"/>
        <end position="933"/>
    </location>
</feature>
<comment type="caution">
    <text evidence="2">The sequence shown here is derived from an EMBL/GenBank/DDBJ whole genome shotgun (WGS) entry which is preliminary data.</text>
</comment>
<protein>
    <recommendedName>
        <fullName evidence="1">CobN/magnesium chelatase domain-containing protein</fullName>
    </recommendedName>
</protein>
<dbReference type="EMBL" id="QMQB01000126">
    <property type="protein sequence ID" value="RLE12867.1"/>
    <property type="molecule type" value="Genomic_DNA"/>
</dbReference>
<proteinExistence type="predicted"/>
<dbReference type="Proteomes" id="UP000267654">
    <property type="component" value="Unassembled WGS sequence"/>
</dbReference>
<dbReference type="PANTHER" id="PTHR44119:SF7">
    <property type="entry name" value="MAGNESIUM CHELATASE SUBUNIT"/>
    <property type="match status" value="1"/>
</dbReference>